<dbReference type="GO" id="GO:0017057">
    <property type="term" value="F:6-phosphogluconolactonase activity"/>
    <property type="evidence" value="ECO:0007669"/>
    <property type="project" value="TreeGrafter"/>
</dbReference>
<dbReference type="PANTHER" id="PTHR30344">
    <property type="entry name" value="6-PHOSPHOGLUCONOLACTONASE-RELATED"/>
    <property type="match status" value="1"/>
</dbReference>
<dbReference type="Proteomes" id="UP000558113">
    <property type="component" value="Unassembled WGS sequence"/>
</dbReference>
<proteinExistence type="inferred from homology"/>
<name>A0A7X4YL71_9BACL</name>
<dbReference type="GO" id="GO:0005829">
    <property type="term" value="C:cytosol"/>
    <property type="evidence" value="ECO:0007669"/>
    <property type="project" value="TreeGrafter"/>
</dbReference>
<dbReference type="InterPro" id="IPR019405">
    <property type="entry name" value="Lactonase_7-beta_prop"/>
</dbReference>
<dbReference type="Pfam" id="PF10282">
    <property type="entry name" value="Lactonase"/>
    <property type="match status" value="1"/>
</dbReference>
<gene>
    <name evidence="2" type="ORF">GT003_01610</name>
</gene>
<dbReference type="PANTHER" id="PTHR30344:SF1">
    <property type="entry name" value="6-PHOSPHOGLUCONOLACTONASE"/>
    <property type="match status" value="1"/>
</dbReference>
<dbReference type="InterPro" id="IPR011048">
    <property type="entry name" value="Haem_d1_sf"/>
</dbReference>
<dbReference type="OrthoDB" id="9790815at2"/>
<dbReference type="InterPro" id="IPR050282">
    <property type="entry name" value="Cycloisomerase_2"/>
</dbReference>
<comment type="caution">
    <text evidence="2">The sequence shown here is derived from an EMBL/GenBank/DDBJ whole genome shotgun (WGS) entry which is preliminary data.</text>
</comment>
<evidence type="ECO:0000313" key="2">
    <source>
        <dbReference type="EMBL" id="NBC67686.1"/>
    </source>
</evidence>
<accession>A0A7X4YL71</accession>
<dbReference type="RefSeq" id="WP_161693712.1">
    <property type="nucleotide sequence ID" value="NZ_JAAAMU010000001.1"/>
</dbReference>
<evidence type="ECO:0000256" key="1">
    <source>
        <dbReference type="ARBA" id="ARBA00005564"/>
    </source>
</evidence>
<dbReference type="SUPFAM" id="SSF51004">
    <property type="entry name" value="C-terminal (heme d1) domain of cytochrome cd1-nitrite reductase"/>
    <property type="match status" value="1"/>
</dbReference>
<evidence type="ECO:0000313" key="3">
    <source>
        <dbReference type="Proteomes" id="UP000558113"/>
    </source>
</evidence>
<comment type="similarity">
    <text evidence="1">Belongs to the cycloisomerase 2 family.</text>
</comment>
<dbReference type="Gene3D" id="2.130.10.10">
    <property type="entry name" value="YVTN repeat-like/Quinoprotein amine dehydrogenase"/>
    <property type="match status" value="1"/>
</dbReference>
<protein>
    <submittedName>
        <fullName evidence="2">Beta-propeller fold lactonase family protein</fullName>
    </submittedName>
</protein>
<sequence>MATTRTFAFIGSYADADGPGLYACSYDEQSGALTLLDQANGLQNPTFLVPDEQDRTVYAIMECKDADGKKCGGAAAYRFDSATGKLEKLNEVITLPATTCHITLDATRRAAITASYHGGMVGLSPILDDGRIGPTADIHRHEGSSVHPAQTQARAHSVIVDQANRYAVVSDLGLDKLFVYKLDVPNNRMTLHGETSIAPGSGPRHFVFHPELPYAYGINELNSTFTVYAYDAEEGRLDVIQTISTLPDSYVGENGCADIHLSPDGAFLYGSNRGHDSLAVCSIDPASGRLETVEYAPTLGGHPRNFAISPDGRFVLAANRDGNNIVTFSRDAATGKLQPTGSELSVSKPVCVRFAELTE</sequence>
<reference evidence="2 3" key="1">
    <citation type="submission" date="2020-01" db="EMBL/GenBank/DDBJ databases">
        <title>Paenibacillus soybeanensis sp. nov. isolated from the nodules of soybean (Glycine max(L.) Merr).</title>
        <authorList>
            <person name="Wang H."/>
        </authorList>
    </citation>
    <scope>NUCLEOTIDE SEQUENCE [LARGE SCALE GENOMIC DNA]</scope>
    <source>
        <strain evidence="2 3">DSM 23054</strain>
    </source>
</reference>
<dbReference type="AlphaFoldDB" id="A0A7X4YL71"/>
<dbReference type="InterPro" id="IPR015943">
    <property type="entry name" value="WD40/YVTN_repeat-like_dom_sf"/>
</dbReference>
<keyword evidence="3" id="KW-1185">Reference proteome</keyword>
<dbReference type="EMBL" id="JAAAMU010000001">
    <property type="protein sequence ID" value="NBC67686.1"/>
    <property type="molecule type" value="Genomic_DNA"/>
</dbReference>
<organism evidence="2 3">
    <name type="scientific">Paenibacillus sacheonensis</name>
    <dbReference type="NCBI Taxonomy" id="742054"/>
    <lineage>
        <taxon>Bacteria</taxon>
        <taxon>Bacillati</taxon>
        <taxon>Bacillota</taxon>
        <taxon>Bacilli</taxon>
        <taxon>Bacillales</taxon>
        <taxon>Paenibacillaceae</taxon>
        <taxon>Paenibacillus</taxon>
    </lineage>
</organism>